<dbReference type="GO" id="GO:0072686">
    <property type="term" value="C:mitotic spindle"/>
    <property type="evidence" value="ECO:0007669"/>
    <property type="project" value="TreeGrafter"/>
</dbReference>
<evidence type="ECO:0000313" key="8">
    <source>
        <dbReference type="Proteomes" id="UP000324629"/>
    </source>
</evidence>
<keyword evidence="5" id="KW-0966">Cell projection</keyword>
<name>A0A5J4N540_9TREM</name>
<evidence type="ECO:0000256" key="1">
    <source>
        <dbReference type="ARBA" id="ARBA00004430"/>
    </source>
</evidence>
<organism evidence="7 8">
    <name type="scientific">Paragonimus westermani</name>
    <dbReference type="NCBI Taxonomy" id="34504"/>
    <lineage>
        <taxon>Eukaryota</taxon>
        <taxon>Metazoa</taxon>
        <taxon>Spiralia</taxon>
        <taxon>Lophotrochozoa</taxon>
        <taxon>Platyhelminthes</taxon>
        <taxon>Trematoda</taxon>
        <taxon>Digenea</taxon>
        <taxon>Plagiorchiida</taxon>
        <taxon>Troglotremata</taxon>
        <taxon>Troglotrematidae</taxon>
        <taxon>Paragonimus</taxon>
    </lineage>
</organism>
<dbReference type="PANTHER" id="PTHR12086:SF9">
    <property type="entry name" value="EF-HAND DOMAIN-CONTAINING PROTEIN 1"/>
    <property type="match status" value="1"/>
</dbReference>
<accession>A0A5J4N540</accession>
<protein>
    <recommendedName>
        <fullName evidence="6">DM10 domain-containing protein</fullName>
    </recommendedName>
</protein>
<dbReference type="GO" id="GO:0043014">
    <property type="term" value="F:alpha-tubulin binding"/>
    <property type="evidence" value="ECO:0007669"/>
    <property type="project" value="TreeGrafter"/>
</dbReference>
<evidence type="ECO:0000256" key="3">
    <source>
        <dbReference type="ARBA" id="ARBA00022737"/>
    </source>
</evidence>
<evidence type="ECO:0000259" key="6">
    <source>
        <dbReference type="PROSITE" id="PS51336"/>
    </source>
</evidence>
<dbReference type="GO" id="GO:0005930">
    <property type="term" value="C:axoneme"/>
    <property type="evidence" value="ECO:0007669"/>
    <property type="project" value="UniProtKB-SubCell"/>
</dbReference>
<keyword evidence="4" id="KW-0206">Cytoskeleton</keyword>
<dbReference type="Gene3D" id="2.30.29.170">
    <property type="match status" value="1"/>
</dbReference>
<comment type="subcellular location">
    <subcellularLocation>
        <location evidence="1">Cytoplasm</location>
        <location evidence="1">Cytoskeleton</location>
        <location evidence="1">Cilium axoneme</location>
    </subcellularLocation>
</comment>
<evidence type="ECO:0000256" key="2">
    <source>
        <dbReference type="ARBA" id="ARBA00022490"/>
    </source>
</evidence>
<reference evidence="7 8" key="1">
    <citation type="journal article" date="2019" name="Gigascience">
        <title>Whole-genome sequence of the oriental lung fluke Paragonimus westermani.</title>
        <authorList>
            <person name="Oey H."/>
            <person name="Zakrzewski M."/>
            <person name="Narain K."/>
            <person name="Devi K.R."/>
            <person name="Agatsuma T."/>
            <person name="Nawaratna S."/>
            <person name="Gobert G.N."/>
            <person name="Jones M.K."/>
            <person name="Ragan M.A."/>
            <person name="McManus D.P."/>
            <person name="Krause L."/>
        </authorList>
    </citation>
    <scope>NUCLEOTIDE SEQUENCE [LARGE SCALE GENOMIC DNA]</scope>
    <source>
        <strain evidence="7 8">IND2009</strain>
    </source>
</reference>
<sequence>EIPPYNGFGSLEDSLASTKSFLPKPPRADFAKQVDYATKMLRYEARLDSSRSEDACRRFILSYRLCDDMISIYETPMRNSGFPGGTFLRRA</sequence>
<evidence type="ECO:0000256" key="5">
    <source>
        <dbReference type="ARBA" id="ARBA00023273"/>
    </source>
</evidence>
<dbReference type="Proteomes" id="UP000324629">
    <property type="component" value="Unassembled WGS sequence"/>
</dbReference>
<evidence type="ECO:0000313" key="7">
    <source>
        <dbReference type="EMBL" id="KAA3670578.1"/>
    </source>
</evidence>
<dbReference type="PANTHER" id="PTHR12086">
    <property type="entry name" value="EF-HAND DOMAIN C-TERMINAL CONTAINING PROTEIN"/>
    <property type="match status" value="1"/>
</dbReference>
<dbReference type="InterPro" id="IPR040193">
    <property type="entry name" value="EFHC1/EFHC2/EFHB"/>
</dbReference>
<dbReference type="GO" id="GO:0000281">
    <property type="term" value="P:mitotic cytokinesis"/>
    <property type="evidence" value="ECO:0007669"/>
    <property type="project" value="TreeGrafter"/>
</dbReference>
<dbReference type="AlphaFoldDB" id="A0A5J4N540"/>
<keyword evidence="2" id="KW-0963">Cytoplasm</keyword>
<dbReference type="InterPro" id="IPR006602">
    <property type="entry name" value="DM10_dom"/>
</dbReference>
<dbReference type="Pfam" id="PF06565">
    <property type="entry name" value="DM10_dom"/>
    <property type="match status" value="1"/>
</dbReference>
<gene>
    <name evidence="7" type="ORF">DEA37_0010752</name>
</gene>
<feature type="non-terminal residue" evidence="7">
    <location>
        <position position="91"/>
    </location>
</feature>
<dbReference type="PROSITE" id="PS51336">
    <property type="entry name" value="DM10"/>
    <property type="match status" value="1"/>
</dbReference>
<proteinExistence type="predicted"/>
<comment type="caution">
    <text evidence="7">The sequence shown here is derived from an EMBL/GenBank/DDBJ whole genome shotgun (WGS) entry which is preliminary data.</text>
</comment>
<keyword evidence="8" id="KW-1185">Reference proteome</keyword>
<evidence type="ECO:0000256" key="4">
    <source>
        <dbReference type="ARBA" id="ARBA00023212"/>
    </source>
</evidence>
<feature type="domain" description="DM10" evidence="6">
    <location>
        <begin position="37"/>
        <end position="91"/>
    </location>
</feature>
<dbReference type="GO" id="GO:0007052">
    <property type="term" value="P:mitotic spindle organization"/>
    <property type="evidence" value="ECO:0007669"/>
    <property type="project" value="TreeGrafter"/>
</dbReference>
<dbReference type="GO" id="GO:0060285">
    <property type="term" value="P:cilium-dependent cell motility"/>
    <property type="evidence" value="ECO:0007669"/>
    <property type="project" value="TreeGrafter"/>
</dbReference>
<dbReference type="EMBL" id="QNGE01009405">
    <property type="protein sequence ID" value="KAA3670578.1"/>
    <property type="molecule type" value="Genomic_DNA"/>
</dbReference>
<keyword evidence="3" id="KW-0677">Repeat</keyword>
<feature type="non-terminal residue" evidence="7">
    <location>
        <position position="1"/>
    </location>
</feature>